<proteinExistence type="predicted"/>
<dbReference type="Proteomes" id="UP001595764">
    <property type="component" value="Unassembled WGS sequence"/>
</dbReference>
<accession>A0ABV7QRR1</accession>
<protein>
    <submittedName>
        <fullName evidence="1">Uncharacterized protein</fullName>
    </submittedName>
</protein>
<evidence type="ECO:0000313" key="2">
    <source>
        <dbReference type="Proteomes" id="UP001595764"/>
    </source>
</evidence>
<dbReference type="RefSeq" id="WP_377873508.1">
    <property type="nucleotide sequence ID" value="NZ_JBHMAY010000052.1"/>
</dbReference>
<keyword evidence="2" id="KW-1185">Reference proteome</keyword>
<organism evidence="1 2">
    <name type="scientific">Amycolatopsis halotolerans</name>
    <dbReference type="NCBI Taxonomy" id="330083"/>
    <lineage>
        <taxon>Bacteria</taxon>
        <taxon>Bacillati</taxon>
        <taxon>Actinomycetota</taxon>
        <taxon>Actinomycetes</taxon>
        <taxon>Pseudonocardiales</taxon>
        <taxon>Pseudonocardiaceae</taxon>
        <taxon>Amycolatopsis</taxon>
    </lineage>
</organism>
<name>A0ABV7QRR1_9PSEU</name>
<comment type="caution">
    <text evidence="1">The sequence shown here is derived from an EMBL/GenBank/DDBJ whole genome shotgun (WGS) entry which is preliminary data.</text>
</comment>
<gene>
    <name evidence="1" type="ORF">ACFORO_32910</name>
</gene>
<evidence type="ECO:0000313" key="1">
    <source>
        <dbReference type="EMBL" id="MFC3515014.1"/>
    </source>
</evidence>
<reference evidence="2" key="1">
    <citation type="journal article" date="2019" name="Int. J. Syst. Evol. Microbiol.">
        <title>The Global Catalogue of Microorganisms (GCM) 10K type strain sequencing project: providing services to taxonomists for standard genome sequencing and annotation.</title>
        <authorList>
            <consortium name="The Broad Institute Genomics Platform"/>
            <consortium name="The Broad Institute Genome Sequencing Center for Infectious Disease"/>
            <person name="Wu L."/>
            <person name="Ma J."/>
        </authorList>
    </citation>
    <scope>NUCLEOTIDE SEQUENCE [LARGE SCALE GENOMIC DNA]</scope>
    <source>
        <strain evidence="2">CGMCC 4.7682</strain>
    </source>
</reference>
<sequence>MVFVLMSLRGSGEYGRARHDTGWPAASRTCSTTWPSHHDIECDVVHPGVYRVFVENDSVCLSFLIDQTGLRHRGAAHLGDPA</sequence>
<dbReference type="EMBL" id="JBHRWI010000043">
    <property type="protein sequence ID" value="MFC3515014.1"/>
    <property type="molecule type" value="Genomic_DNA"/>
</dbReference>